<dbReference type="SUPFAM" id="SSF160443">
    <property type="entry name" value="SMR domain-like"/>
    <property type="match status" value="1"/>
</dbReference>
<name>X0TUF3_9ZZZZ</name>
<dbReference type="InterPro" id="IPR036063">
    <property type="entry name" value="Smr_dom_sf"/>
</dbReference>
<protein>
    <recommendedName>
        <fullName evidence="1">Smr domain-containing protein</fullName>
    </recommendedName>
</protein>
<evidence type="ECO:0000313" key="2">
    <source>
        <dbReference type="EMBL" id="GAF96849.1"/>
    </source>
</evidence>
<dbReference type="PROSITE" id="PS50828">
    <property type="entry name" value="SMR"/>
    <property type="match status" value="1"/>
</dbReference>
<dbReference type="Pfam" id="PF01713">
    <property type="entry name" value="Smr"/>
    <property type="match status" value="1"/>
</dbReference>
<accession>X0TUF3</accession>
<comment type="caution">
    <text evidence="2">The sequence shown here is derived from an EMBL/GenBank/DDBJ whole genome shotgun (WGS) entry which is preliminary data.</text>
</comment>
<proteinExistence type="predicted"/>
<feature type="domain" description="Smr" evidence="1">
    <location>
        <begin position="89"/>
        <end position="164"/>
    </location>
</feature>
<dbReference type="PANTHER" id="PTHR35562:SF2">
    <property type="entry name" value="DNA ENDONUCLEASE SMRA-RELATED"/>
    <property type="match status" value="1"/>
</dbReference>
<dbReference type="Gene3D" id="3.30.1370.110">
    <property type="match status" value="1"/>
</dbReference>
<reference evidence="2" key="1">
    <citation type="journal article" date="2014" name="Front. Microbiol.">
        <title>High frequency of phylogenetically diverse reductive dehalogenase-homologous genes in deep subseafloor sedimentary metagenomes.</title>
        <authorList>
            <person name="Kawai M."/>
            <person name="Futagami T."/>
            <person name="Toyoda A."/>
            <person name="Takaki Y."/>
            <person name="Nishi S."/>
            <person name="Hori S."/>
            <person name="Arai W."/>
            <person name="Tsubouchi T."/>
            <person name="Morono Y."/>
            <person name="Uchiyama I."/>
            <person name="Ito T."/>
            <person name="Fujiyama A."/>
            <person name="Inagaki F."/>
            <person name="Takami H."/>
        </authorList>
    </citation>
    <scope>NUCLEOTIDE SEQUENCE</scope>
    <source>
        <strain evidence="2">Expedition CK06-06</strain>
    </source>
</reference>
<evidence type="ECO:0000259" key="1">
    <source>
        <dbReference type="PROSITE" id="PS50828"/>
    </source>
</evidence>
<dbReference type="AlphaFoldDB" id="X0TUF3"/>
<feature type="non-terminal residue" evidence="2">
    <location>
        <position position="1"/>
    </location>
</feature>
<dbReference type="SMART" id="SM00463">
    <property type="entry name" value="SMR"/>
    <property type="match status" value="1"/>
</dbReference>
<dbReference type="PANTHER" id="PTHR35562">
    <property type="entry name" value="DNA ENDONUCLEASE SMRA-RELATED"/>
    <property type="match status" value="1"/>
</dbReference>
<dbReference type="InterPro" id="IPR002625">
    <property type="entry name" value="Smr_dom"/>
</dbReference>
<organism evidence="2">
    <name type="scientific">marine sediment metagenome</name>
    <dbReference type="NCBI Taxonomy" id="412755"/>
    <lineage>
        <taxon>unclassified sequences</taxon>
        <taxon>metagenomes</taxon>
        <taxon>ecological metagenomes</taxon>
    </lineage>
</organism>
<gene>
    <name evidence="2" type="ORF">S01H1_21700</name>
</gene>
<sequence length="171" mass="18619">LLSVRPHTASSDGPRRLLEAVLERSATHPSSAGVCCETSNAAAAALLEDLGYRPAARYRAGGARQIVFFRPHAAPPFSHPVVVPIEDSIDLHRYPPAEVADLVADYVEAAWEAGLREVRIIHGRGRGVQRHRVQRLLARSPRVERFADAAADRGGRGATIAWLSARNGERH</sequence>
<dbReference type="EMBL" id="BARS01012080">
    <property type="protein sequence ID" value="GAF96849.1"/>
    <property type="molecule type" value="Genomic_DNA"/>
</dbReference>